<sequence length="24" mass="2658">MFYKVFQSLHTSAISTQGEAVLLS</sequence>
<evidence type="ECO:0000313" key="1">
    <source>
        <dbReference type="EMBL" id="CAI9545889.1"/>
    </source>
</evidence>
<comment type="caution">
    <text evidence="1">The sequence shown here is derived from an EMBL/GenBank/DDBJ whole genome shotgun (WGS) entry which is preliminary data.</text>
</comment>
<dbReference type="Proteomes" id="UP001162483">
    <property type="component" value="Unassembled WGS sequence"/>
</dbReference>
<dbReference type="EMBL" id="CATNWA010003644">
    <property type="protein sequence ID" value="CAI9545889.1"/>
    <property type="molecule type" value="Genomic_DNA"/>
</dbReference>
<name>A0ABN9BE85_9NEOB</name>
<keyword evidence="2" id="KW-1185">Reference proteome</keyword>
<proteinExistence type="predicted"/>
<gene>
    <name evidence="1" type="ORF">SPARVUS_LOCUS2745031</name>
</gene>
<accession>A0ABN9BE85</accession>
<evidence type="ECO:0000313" key="2">
    <source>
        <dbReference type="Proteomes" id="UP001162483"/>
    </source>
</evidence>
<organism evidence="1 2">
    <name type="scientific">Staurois parvus</name>
    <dbReference type="NCBI Taxonomy" id="386267"/>
    <lineage>
        <taxon>Eukaryota</taxon>
        <taxon>Metazoa</taxon>
        <taxon>Chordata</taxon>
        <taxon>Craniata</taxon>
        <taxon>Vertebrata</taxon>
        <taxon>Euteleostomi</taxon>
        <taxon>Amphibia</taxon>
        <taxon>Batrachia</taxon>
        <taxon>Anura</taxon>
        <taxon>Neobatrachia</taxon>
        <taxon>Ranoidea</taxon>
        <taxon>Ranidae</taxon>
        <taxon>Staurois</taxon>
    </lineage>
</organism>
<reference evidence="1" key="1">
    <citation type="submission" date="2023-05" db="EMBL/GenBank/DDBJ databases">
        <authorList>
            <person name="Stuckert A."/>
        </authorList>
    </citation>
    <scope>NUCLEOTIDE SEQUENCE</scope>
</reference>
<protein>
    <submittedName>
        <fullName evidence="1">Uncharacterized protein</fullName>
    </submittedName>
</protein>